<organism evidence="4 5">
    <name type="scientific">Anaeramoeba flamelloides</name>
    <dbReference type="NCBI Taxonomy" id="1746091"/>
    <lineage>
        <taxon>Eukaryota</taxon>
        <taxon>Metamonada</taxon>
        <taxon>Anaeramoebidae</taxon>
        <taxon>Anaeramoeba</taxon>
    </lineage>
</organism>
<evidence type="ECO:0000256" key="1">
    <source>
        <dbReference type="SAM" id="Phobius"/>
    </source>
</evidence>
<accession>A0AAV7Z2G8</accession>
<evidence type="ECO:0000313" key="4">
    <source>
        <dbReference type="EMBL" id="KAJ3434268.1"/>
    </source>
</evidence>
<name>A0AAV7Z2G8_9EUKA</name>
<dbReference type="InterPro" id="IPR015919">
    <property type="entry name" value="Cadherin-like_sf"/>
</dbReference>
<keyword evidence="1" id="KW-0472">Membrane</keyword>
<dbReference type="GO" id="GO:0005509">
    <property type="term" value="F:calcium ion binding"/>
    <property type="evidence" value="ECO:0007669"/>
    <property type="project" value="InterPro"/>
</dbReference>
<reference evidence="4" key="1">
    <citation type="submission" date="2022-08" db="EMBL/GenBank/DDBJ databases">
        <title>Novel sulphate-reducing endosymbionts in the free-living metamonad Anaeramoeba.</title>
        <authorList>
            <person name="Jerlstrom-Hultqvist J."/>
            <person name="Cepicka I."/>
            <person name="Gallot-Lavallee L."/>
            <person name="Salas-Leiva D."/>
            <person name="Curtis B.A."/>
            <person name="Zahonova K."/>
            <person name="Pipaliya S."/>
            <person name="Dacks J."/>
            <person name="Roger A.J."/>
        </authorList>
    </citation>
    <scope>NUCLEOTIDE SEQUENCE</scope>
    <source>
        <strain evidence="4">Busselton2</strain>
    </source>
</reference>
<proteinExistence type="predicted"/>
<dbReference type="Proteomes" id="UP001146793">
    <property type="component" value="Unassembled WGS sequence"/>
</dbReference>
<evidence type="ECO:0000259" key="3">
    <source>
        <dbReference type="SMART" id="SM00736"/>
    </source>
</evidence>
<dbReference type="SUPFAM" id="SSF49313">
    <property type="entry name" value="Cadherin-like"/>
    <property type="match status" value="1"/>
</dbReference>
<evidence type="ECO:0000313" key="5">
    <source>
        <dbReference type="Proteomes" id="UP001146793"/>
    </source>
</evidence>
<comment type="caution">
    <text evidence="4">The sequence shown here is derived from an EMBL/GenBank/DDBJ whole genome shotgun (WGS) entry which is preliminary data.</text>
</comment>
<feature type="signal peptide" evidence="2">
    <location>
        <begin position="1"/>
        <end position="22"/>
    </location>
</feature>
<evidence type="ECO:0000256" key="2">
    <source>
        <dbReference type="SAM" id="SignalP"/>
    </source>
</evidence>
<dbReference type="SMART" id="SM00736">
    <property type="entry name" value="CADG"/>
    <property type="match status" value="1"/>
</dbReference>
<dbReference type="GO" id="GO:0016020">
    <property type="term" value="C:membrane"/>
    <property type="evidence" value="ECO:0007669"/>
    <property type="project" value="InterPro"/>
</dbReference>
<dbReference type="Pfam" id="PF05345">
    <property type="entry name" value="He_PIG"/>
    <property type="match status" value="1"/>
</dbReference>
<dbReference type="EMBL" id="JANTQA010000045">
    <property type="protein sequence ID" value="KAJ3434268.1"/>
    <property type="molecule type" value="Genomic_DNA"/>
</dbReference>
<dbReference type="AlphaFoldDB" id="A0AAV7Z2G8"/>
<gene>
    <name evidence="4" type="ORF">M0812_20337</name>
</gene>
<feature type="transmembrane region" description="Helical" evidence="1">
    <location>
        <begin position="618"/>
        <end position="639"/>
    </location>
</feature>
<dbReference type="InterPro" id="IPR013783">
    <property type="entry name" value="Ig-like_fold"/>
</dbReference>
<dbReference type="Gene3D" id="2.60.40.10">
    <property type="entry name" value="Immunoglobulins"/>
    <property type="match status" value="1"/>
</dbReference>
<dbReference type="InterPro" id="IPR006644">
    <property type="entry name" value="Cadg"/>
</dbReference>
<protein>
    <recommendedName>
        <fullName evidence="3">Dystroglycan-type cadherin-like domain-containing protein</fullName>
    </recommendedName>
</protein>
<sequence>MKKLYLFFIIFLQFTLFQKTNCSETCPIGIGDDLLVSTTDSILPDQPSLLELTSNKISLLYLSETEENRFRKLYQVMLDSNGTVVSKTTKINDLLSHEDKNFNHFHLESTQRYGVTWQSESKGQLSSRIYVKLFEESGDSYTSEIAVNQQKQTKEDFSEVYPTTVVSSDSKKIAVAWVEKNLTTNYGQIKFQILDSKDGSIQFQNPKTLSTQEQCIYSFTNSIPLSTKGIAIAWVQRCVKDNNNKKKNNKYNPDLTTTTTTTTTTTELKTFIIGWDGEKIAEKPFATNEIDPYFQPQLSANYEKELILVAWNTLVMKSDPYIQISRDVYYSSLKFDGTIVKNATLINKADGNLHYSPAIRSIENNYKSIFVVVWNCFNNNVNDHDLYGIIYGTDLSPIGEAFKINQNSNGQQTQASILDSGYSVEVNKEKYPEFLVTWVSGSKDTSSNGIFSRMFIGNSNPISDELKINTKTELKQFSPVLTLNKKKANSVLIAWKSGSETKKENTIFAKQIQYKRIKTKASIKDQTINTLKFWDFSLEPDLFNTNKQNLEVTATLSDNKKLPSWLSFDQADWRLYGKSPEKATSYTIQITAEDPCNNKAQTQFNLKIEDVSTFRFNWTLFSIISIPVIVVLLFLIYIYRRKKNLSKKSAYKKLDKNYTNENDFEFSTENNSLEDDFNENEDNIL</sequence>
<keyword evidence="2" id="KW-0732">Signal</keyword>
<feature type="chain" id="PRO_5043496538" description="Dystroglycan-type cadherin-like domain-containing protein" evidence="2">
    <location>
        <begin position="23"/>
        <end position="685"/>
    </location>
</feature>
<keyword evidence="1" id="KW-0812">Transmembrane</keyword>
<keyword evidence="1" id="KW-1133">Transmembrane helix</keyword>
<feature type="domain" description="Dystroglycan-type cadherin-like" evidence="3">
    <location>
        <begin position="518"/>
        <end position="615"/>
    </location>
</feature>